<gene>
    <name evidence="1" type="ORF">V4C56_18460</name>
</gene>
<dbReference type="RefSeq" id="WP_342959068.1">
    <property type="nucleotide sequence ID" value="NZ_JAZHFZ010000022.1"/>
</dbReference>
<sequence>MHNEFPILSGGSGAAFLLDAPAKLSLTLSFPDGLVTIRQDAAFATVALVSHLSQEDAKNDAWRVLQEALDVLAARKQAMLQTADGDCTYLVWVKDGAGYELVFVDTADAPWAMSIGISMEGAANVVPAPSQLPPPRHPALRFYRLANLSADLFDAFRNAYLALECLASDATPKGSSESELNWLKRALAGPLLAGLPSGEIGPGTVDDIYRHGRLPTFHAKMGDTFYAPHDRERQSMQVRFDTLMLLVSCLLQHRFGHALVSRDASMSQSLYDSMAAASFTYDKIVFQDGELQASLPAVVQTVSSPRRFNQLWCRTTVARPASLHWIDTIETRKAGADWTSSVLDERVPLEGVNKISIEFNLLQYNSRSKRPVHRR</sequence>
<accession>A0ABU9R3L4</accession>
<evidence type="ECO:0000313" key="2">
    <source>
        <dbReference type="Proteomes" id="UP001481677"/>
    </source>
</evidence>
<evidence type="ECO:0000313" key="1">
    <source>
        <dbReference type="EMBL" id="MEM5341592.1"/>
    </source>
</evidence>
<reference evidence="1 2" key="1">
    <citation type="submission" date="2024-01" db="EMBL/GenBank/DDBJ databases">
        <title>The diversity of rhizobia nodulating Mimosa spp. in eleven states of Brazil covering several biomes is determined by host plant, location, and edaphic factors.</title>
        <authorList>
            <person name="Rouws L."/>
            <person name="Barauna A."/>
            <person name="Beukes C."/>
            <person name="De Faria S.M."/>
            <person name="Gross E."/>
            <person name="Dos Reis Junior F.B."/>
            <person name="Simon M."/>
            <person name="Maluk M."/>
            <person name="Odee D.W."/>
            <person name="Kenicer G."/>
            <person name="Young J.P.W."/>
            <person name="Reis V.M."/>
            <person name="Zilli J."/>
            <person name="James E.K."/>
        </authorList>
    </citation>
    <scope>NUCLEOTIDE SEQUENCE [LARGE SCALE GENOMIC DNA]</scope>
    <source>
        <strain evidence="1 2">JPY530</strain>
    </source>
</reference>
<dbReference type="Proteomes" id="UP001481677">
    <property type="component" value="Unassembled WGS sequence"/>
</dbReference>
<keyword evidence="2" id="KW-1185">Reference proteome</keyword>
<proteinExistence type="predicted"/>
<name>A0ABU9R3L4_9BURK</name>
<dbReference type="EMBL" id="JAZHGA010000012">
    <property type="protein sequence ID" value="MEM5341592.1"/>
    <property type="molecule type" value="Genomic_DNA"/>
</dbReference>
<comment type="caution">
    <text evidence="1">The sequence shown here is derived from an EMBL/GenBank/DDBJ whole genome shotgun (WGS) entry which is preliminary data.</text>
</comment>
<organism evidence="1 2">
    <name type="scientific">Paraburkholderia azotifigens</name>
    <dbReference type="NCBI Taxonomy" id="2057004"/>
    <lineage>
        <taxon>Bacteria</taxon>
        <taxon>Pseudomonadati</taxon>
        <taxon>Pseudomonadota</taxon>
        <taxon>Betaproteobacteria</taxon>
        <taxon>Burkholderiales</taxon>
        <taxon>Burkholderiaceae</taxon>
        <taxon>Paraburkholderia</taxon>
    </lineage>
</organism>
<protein>
    <submittedName>
        <fullName evidence="1">Uncharacterized protein</fullName>
    </submittedName>
</protein>